<evidence type="ECO:0000313" key="5">
    <source>
        <dbReference type="EMBL" id="UXH76103.1"/>
    </source>
</evidence>
<dbReference type="RefSeq" id="WP_261755835.1">
    <property type="nucleotide sequence ID" value="NZ_CP104562.2"/>
</dbReference>
<reference evidence="5" key="1">
    <citation type="submission" date="2022-10" db="EMBL/GenBank/DDBJ databases">
        <title>Characterization and whole genome sequencing of a new Roseateles species, isolated from fresh water.</title>
        <authorList>
            <person name="Guliayeva D.Y."/>
            <person name="Akhremchuk A.E."/>
            <person name="Sikolenko M.A."/>
            <person name="Valentovich L.N."/>
            <person name="Sidarenka A.V."/>
        </authorList>
    </citation>
    <scope>NUCLEOTIDE SEQUENCE</scope>
    <source>
        <strain evidence="5">BIM B-1768</strain>
    </source>
</reference>
<dbReference type="InterPro" id="IPR023214">
    <property type="entry name" value="HAD_sf"/>
</dbReference>
<gene>
    <name evidence="5" type="ORF">N4261_13570</name>
</gene>
<evidence type="ECO:0000256" key="4">
    <source>
        <dbReference type="ARBA" id="ARBA00013078"/>
    </source>
</evidence>
<dbReference type="Proteomes" id="UP001064933">
    <property type="component" value="Chromosome"/>
</dbReference>
<comment type="pathway">
    <text evidence="2">Organic acid metabolism; glycolate biosynthesis; glycolate from 2-phosphoglycolate: step 1/1.</text>
</comment>
<dbReference type="SFLD" id="SFLDS00003">
    <property type="entry name" value="Haloacid_Dehalogenase"/>
    <property type="match status" value="1"/>
</dbReference>
<protein>
    <recommendedName>
        <fullName evidence="4">phosphoglycolate phosphatase</fullName>
        <ecNumber evidence="4">3.1.3.18</ecNumber>
    </recommendedName>
</protein>
<evidence type="ECO:0000256" key="2">
    <source>
        <dbReference type="ARBA" id="ARBA00004818"/>
    </source>
</evidence>
<dbReference type="Gene3D" id="1.10.150.240">
    <property type="entry name" value="Putative phosphatase, domain 2"/>
    <property type="match status" value="1"/>
</dbReference>
<dbReference type="InterPro" id="IPR041492">
    <property type="entry name" value="HAD_2"/>
</dbReference>
<dbReference type="InterPro" id="IPR006439">
    <property type="entry name" value="HAD-SF_hydro_IA"/>
</dbReference>
<dbReference type="EMBL" id="CP104562">
    <property type="protein sequence ID" value="UXH76103.1"/>
    <property type="molecule type" value="Genomic_DNA"/>
</dbReference>
<dbReference type="Pfam" id="PF13419">
    <property type="entry name" value="HAD_2"/>
    <property type="match status" value="1"/>
</dbReference>
<dbReference type="EC" id="3.1.3.18" evidence="4"/>
<dbReference type="SUPFAM" id="SSF56784">
    <property type="entry name" value="HAD-like"/>
    <property type="match status" value="1"/>
</dbReference>
<dbReference type="NCBIfam" id="TIGR01549">
    <property type="entry name" value="HAD-SF-IA-v1"/>
    <property type="match status" value="1"/>
</dbReference>
<sequence length="211" mass="23327">MAEPQVRAVVFDLDGTLIDSKDVMRHAYLQAYEEVVGEGEAPPFSDYCKYLGRSFPEIMRLMGLPLAMQPVFVRESIRQMHRIAVFDGVRPMLQALSRRRIPMAIATGKDRARTRQILDHLALSDHFAMVVGSDDVSAPKPAPEMALTIARTLRLDCASTLFVGDSMADLACGRSAGMRTGLATWDDPGPEARGVDHAIHLHHPNDVLHLL</sequence>
<dbReference type="InterPro" id="IPR023198">
    <property type="entry name" value="PGP-like_dom2"/>
</dbReference>
<evidence type="ECO:0000313" key="6">
    <source>
        <dbReference type="Proteomes" id="UP001064933"/>
    </source>
</evidence>
<keyword evidence="5" id="KW-0378">Hydrolase</keyword>
<dbReference type="PANTHER" id="PTHR43434">
    <property type="entry name" value="PHOSPHOGLYCOLATE PHOSPHATASE"/>
    <property type="match status" value="1"/>
</dbReference>
<dbReference type="SFLD" id="SFLDG01129">
    <property type="entry name" value="C1.5:_HAD__Beta-PGM__Phosphata"/>
    <property type="match status" value="1"/>
</dbReference>
<evidence type="ECO:0000256" key="1">
    <source>
        <dbReference type="ARBA" id="ARBA00000830"/>
    </source>
</evidence>
<dbReference type="PANTHER" id="PTHR43434:SF1">
    <property type="entry name" value="PHOSPHOGLYCOLATE PHOSPHATASE"/>
    <property type="match status" value="1"/>
</dbReference>
<keyword evidence="6" id="KW-1185">Reference proteome</keyword>
<comment type="similarity">
    <text evidence="3">Belongs to the HAD-like hydrolase superfamily. CbbY/CbbZ/Gph/YieH family.</text>
</comment>
<organism evidence="5 6">
    <name type="scientific">Roseateles amylovorans</name>
    <dbReference type="NCBI Taxonomy" id="2978473"/>
    <lineage>
        <taxon>Bacteria</taxon>
        <taxon>Pseudomonadati</taxon>
        <taxon>Pseudomonadota</taxon>
        <taxon>Betaproteobacteria</taxon>
        <taxon>Burkholderiales</taxon>
        <taxon>Sphaerotilaceae</taxon>
        <taxon>Roseateles</taxon>
    </lineage>
</organism>
<accession>A0ABY6AT53</accession>
<proteinExistence type="inferred from homology"/>
<dbReference type="InterPro" id="IPR050155">
    <property type="entry name" value="HAD-like_hydrolase_sf"/>
</dbReference>
<dbReference type="Gene3D" id="3.40.50.1000">
    <property type="entry name" value="HAD superfamily/HAD-like"/>
    <property type="match status" value="1"/>
</dbReference>
<evidence type="ECO:0000256" key="3">
    <source>
        <dbReference type="ARBA" id="ARBA00006171"/>
    </source>
</evidence>
<dbReference type="InterPro" id="IPR036412">
    <property type="entry name" value="HAD-like_sf"/>
</dbReference>
<dbReference type="NCBIfam" id="TIGR01509">
    <property type="entry name" value="HAD-SF-IA-v3"/>
    <property type="match status" value="1"/>
</dbReference>
<dbReference type="PRINTS" id="PR00413">
    <property type="entry name" value="HADHALOGNASE"/>
</dbReference>
<comment type="catalytic activity">
    <reaction evidence="1">
        <text>2-phosphoglycolate + H2O = glycolate + phosphate</text>
        <dbReference type="Rhea" id="RHEA:14369"/>
        <dbReference type="ChEBI" id="CHEBI:15377"/>
        <dbReference type="ChEBI" id="CHEBI:29805"/>
        <dbReference type="ChEBI" id="CHEBI:43474"/>
        <dbReference type="ChEBI" id="CHEBI:58033"/>
        <dbReference type="EC" id="3.1.3.18"/>
    </reaction>
</comment>
<dbReference type="GO" id="GO:0016787">
    <property type="term" value="F:hydrolase activity"/>
    <property type="evidence" value="ECO:0007669"/>
    <property type="project" value="UniProtKB-KW"/>
</dbReference>
<name>A0ABY6AT53_9BURK</name>